<protein>
    <submittedName>
        <fullName evidence="1">PNP-UDP-1 domain-containing protein</fullName>
    </submittedName>
</protein>
<gene>
    <name evidence="1" type="ORF">NCS57_00007800</name>
</gene>
<name>A0ACC0RBE4_9HYPO</name>
<reference evidence="1" key="1">
    <citation type="submission" date="2022-06" db="EMBL/GenBank/DDBJ databases">
        <title>Fusarium solani species complex genomes reveal bases of compartmentalisation and animal pathogenesis.</title>
        <authorList>
            <person name="Tsai I.J."/>
        </authorList>
    </citation>
    <scope>NUCLEOTIDE SEQUENCE</scope>
    <source>
        <strain evidence="1">Fu6.1</strain>
    </source>
</reference>
<keyword evidence="2" id="KW-1185">Reference proteome</keyword>
<organism evidence="1 2">
    <name type="scientific">Fusarium keratoplasticum</name>
    <dbReference type="NCBI Taxonomy" id="1328300"/>
    <lineage>
        <taxon>Eukaryota</taxon>
        <taxon>Fungi</taxon>
        <taxon>Dikarya</taxon>
        <taxon>Ascomycota</taxon>
        <taxon>Pezizomycotina</taxon>
        <taxon>Sordariomycetes</taxon>
        <taxon>Hypocreomycetidae</taxon>
        <taxon>Hypocreales</taxon>
        <taxon>Nectriaceae</taxon>
        <taxon>Fusarium</taxon>
        <taxon>Fusarium solani species complex</taxon>
    </lineage>
</organism>
<comment type="caution">
    <text evidence="1">The sequence shown here is derived from an EMBL/GenBank/DDBJ whole genome shotgun (WGS) entry which is preliminary data.</text>
</comment>
<evidence type="ECO:0000313" key="1">
    <source>
        <dbReference type="EMBL" id="KAI8683436.1"/>
    </source>
</evidence>
<proteinExistence type="predicted"/>
<accession>A0ACC0RBE4</accession>
<evidence type="ECO:0000313" key="2">
    <source>
        <dbReference type="Proteomes" id="UP001065298"/>
    </source>
</evidence>
<dbReference type="Proteomes" id="UP001065298">
    <property type="component" value="Chromosome 1"/>
</dbReference>
<dbReference type="EMBL" id="CM046503">
    <property type="protein sequence ID" value="KAI8683436.1"/>
    <property type="molecule type" value="Genomic_DNA"/>
</dbReference>
<sequence>MSDSEPEEKPSFPPEHYTIGWISALSEELGAARAMLDQEHERLSHQHRNDENSYVLGNIKQHNIVMPVLPEYGISSATSAVKSMVHTFPKLRFILMVGIGGGVPSKKNDIRLGDVVVSEPDGQGGGVIQYDMGRMQIDTFVRVGVMNKPPKLLLSTLRTLRSDPKQGKNLSRILKKALEKCDDQEDWAYPGSEKDILFRPDYPHLGGDECDACNEDQNLKTMVERKPRKSNNPKIHYGNIGSGNMVIKDARRRDSIAEKENVLCFEMEAAGLMNEWPCLVIRGISDYADSHKNGDWQQYAAMAAAAYARMLLLEVPLQKVEELEQVRELVQGIREDVDTLVGAKHDRDATKILEWLTPVDYAPQHNDLFRQRQPGTGQWFLDSQEFQTWVTSKTHKLFCHGIPGAGKTLITSIVIDHLCQRFGSDPTVGIAYIYFNFRKQDIQQPEELLLSLLRQLAQRSSPLLSSVTDLFGKHETFRTRPALEATIETIRDVCSKNSKNFILLDALDECHPPNLSKFLDGLHTLQKDGGFNIFATSRFKPEAIPLFRGCLSRDIKAADEDILKYLQDRIQHNCPDYLCDVDMRLMVEKGVLEAASGMFLLAKFQTDLLLSQPTKGHLLEALQSLGKGEPALDDAYDQIMKRITNQPQKDMAMEALLWIVHSKRPLATLELLHALAVGKGEKAFNPDYIPKLPDLLALFAGLVVVDRESDIIRLAHQTAQEYFERNRGYFAGAASFMTKACVQYLSSGIRIHKPLMAVADAMYLLLESPFSGYAAQNWGHHARDSFEENGTKNKDISKRIMSFLNSGTNVVSSFYLLQFTKVGRIRPDRRVTGLHLAASFGLVDQVNSLLRHGYDPLQADTKGITPLLWAVWEGQNRVVELFLAGGRVDVNLRYPFRHDLPIWQKLRPDLKLPEVPQAYAFPRGLSFRTLLTQAIEAGFPDIVKMLLNSGAETDYAYCLPIHLFNVVLNNREIFGNPIESGDSSLASEEELEQSSTSPPFWLVGKGVNQDAFREFYDLGNNFGSRLYHKPAGIRTPLSRAAELGHGAVVKLLLDHGARVELKEPGGKDAMTRAKEKGHWDIFKLLVDNRSR</sequence>